<dbReference type="Proteomes" id="UP000179627">
    <property type="component" value="Unassembled WGS sequence"/>
</dbReference>
<reference evidence="5" key="1">
    <citation type="submission" date="2016-07" db="EMBL/GenBank/DDBJ databases">
        <title>Sequence Frankia sp. strain CcI1.17.</title>
        <authorList>
            <person name="Ghodhbane-Gtari F."/>
            <person name="Swanson E."/>
            <person name="Gueddou A."/>
            <person name="Morris K."/>
            <person name="Hezbri K."/>
            <person name="Ktari A."/>
            <person name="Nouioui I."/>
            <person name="Abebe-Akele F."/>
            <person name="Simpson S."/>
            <person name="Thomas K."/>
            <person name="Gtari M."/>
            <person name="Tisa L.S."/>
            <person name="Hurst S."/>
        </authorList>
    </citation>
    <scope>NUCLEOTIDE SEQUENCE [LARGE SCALE GENOMIC DNA]</scope>
    <source>
        <strain evidence="5">Cc1.17</strain>
    </source>
</reference>
<feature type="domain" description="CBS" evidence="3">
    <location>
        <begin position="72"/>
        <end position="128"/>
    </location>
</feature>
<dbReference type="SMART" id="SM00116">
    <property type="entry name" value="CBS"/>
    <property type="match status" value="2"/>
</dbReference>
<dbReference type="PANTHER" id="PTHR48108:SF26">
    <property type="entry name" value="CBS DOMAIN-CONTAINING PROTEIN DDB_G0289609"/>
    <property type="match status" value="1"/>
</dbReference>
<dbReference type="EMBL" id="MBLM01000003">
    <property type="protein sequence ID" value="OHV45941.1"/>
    <property type="molecule type" value="Genomic_DNA"/>
</dbReference>
<dbReference type="InterPro" id="IPR051462">
    <property type="entry name" value="CBS_domain-containing"/>
</dbReference>
<feature type="domain" description="CBS" evidence="3">
    <location>
        <begin position="8"/>
        <end position="64"/>
    </location>
</feature>
<dbReference type="Pfam" id="PF00571">
    <property type="entry name" value="CBS"/>
    <property type="match status" value="2"/>
</dbReference>
<dbReference type="Gene3D" id="2.30.30.440">
    <property type="entry name" value="Domain of unknown function DUF1918"/>
    <property type="match status" value="1"/>
</dbReference>
<dbReference type="Pfam" id="PF08940">
    <property type="entry name" value="DUF1918"/>
    <property type="match status" value="1"/>
</dbReference>
<dbReference type="RefSeq" id="WP_071082206.1">
    <property type="nucleotide sequence ID" value="NZ_MBLM01000003.1"/>
</dbReference>
<sequence>MTEIRNLITKEPATVDRTASVQHAAQEMERRGVGALLVMDDGRLVGIVTDRDIVLRGVARAVPTNGRIDTLMTTEVITVPAGMDVEHAHELFRDHAFRRLPVVEGRQVVGLLSVDDLLIRSERAIADLVHPLADEACAPHHEASPPAIVADSAPAGARHGAGSGGAGLEPPVRRWAVRARPGDTLVVHHHNTGQPDRTGEIFEVRSTAGYPPFAVRWSDNGHVSFIYPGPDAEIRRGRQSARPGAAAR</sequence>
<name>A0A1S1RJH6_9ACTN</name>
<dbReference type="OrthoDB" id="9789996at2"/>
<dbReference type="SUPFAM" id="SSF50118">
    <property type="entry name" value="Cell growth inhibitor/plasmid maintenance toxic component"/>
    <property type="match status" value="1"/>
</dbReference>
<accession>A0A1S1RJH6</accession>
<dbReference type="InterPro" id="IPR000644">
    <property type="entry name" value="CBS_dom"/>
</dbReference>
<organism evidence="4 5">
    <name type="scientific">Parafrankia colletiae</name>
    <dbReference type="NCBI Taxonomy" id="573497"/>
    <lineage>
        <taxon>Bacteria</taxon>
        <taxon>Bacillati</taxon>
        <taxon>Actinomycetota</taxon>
        <taxon>Actinomycetes</taxon>
        <taxon>Frankiales</taxon>
        <taxon>Frankiaceae</taxon>
        <taxon>Parafrankia</taxon>
    </lineage>
</organism>
<dbReference type="AlphaFoldDB" id="A0A1S1RJH6"/>
<comment type="caution">
    <text evidence="4">The sequence shown here is derived from an EMBL/GenBank/DDBJ whole genome shotgun (WGS) entry which is preliminary data.</text>
</comment>
<gene>
    <name evidence="4" type="ORF">CC117_09315</name>
</gene>
<dbReference type="PROSITE" id="PS51371">
    <property type="entry name" value="CBS"/>
    <property type="match status" value="2"/>
</dbReference>
<evidence type="ECO:0000313" key="4">
    <source>
        <dbReference type="EMBL" id="OHV45941.1"/>
    </source>
</evidence>
<evidence type="ECO:0000256" key="2">
    <source>
        <dbReference type="PROSITE-ProRule" id="PRU00703"/>
    </source>
</evidence>
<evidence type="ECO:0000256" key="1">
    <source>
        <dbReference type="ARBA" id="ARBA00022737"/>
    </source>
</evidence>
<keyword evidence="2" id="KW-0129">CBS domain</keyword>
<evidence type="ECO:0000313" key="5">
    <source>
        <dbReference type="Proteomes" id="UP000179627"/>
    </source>
</evidence>
<dbReference type="PANTHER" id="PTHR48108">
    <property type="entry name" value="CBS DOMAIN-CONTAINING PROTEIN CBSX2, CHLOROPLASTIC"/>
    <property type="match status" value="1"/>
</dbReference>
<protein>
    <submittedName>
        <fullName evidence="4">Signal transduction protein</fullName>
    </submittedName>
</protein>
<dbReference type="InterPro" id="IPR046342">
    <property type="entry name" value="CBS_dom_sf"/>
</dbReference>
<dbReference type="InterPro" id="IPR015035">
    <property type="entry name" value="DUF1918"/>
</dbReference>
<dbReference type="Gene3D" id="3.10.580.10">
    <property type="entry name" value="CBS-domain"/>
    <property type="match status" value="1"/>
</dbReference>
<evidence type="ECO:0000259" key="3">
    <source>
        <dbReference type="PROSITE" id="PS51371"/>
    </source>
</evidence>
<proteinExistence type="predicted"/>
<dbReference type="SUPFAM" id="SSF54631">
    <property type="entry name" value="CBS-domain pair"/>
    <property type="match status" value="1"/>
</dbReference>
<keyword evidence="5" id="KW-1185">Reference proteome</keyword>
<keyword evidence="1" id="KW-0677">Repeat</keyword>